<evidence type="ECO:0000256" key="4">
    <source>
        <dbReference type="ARBA" id="ARBA00023018"/>
    </source>
</evidence>
<keyword evidence="11" id="KW-1185">Reference proteome</keyword>
<dbReference type="GO" id="GO:0005886">
    <property type="term" value="C:plasma membrane"/>
    <property type="evidence" value="ECO:0007669"/>
    <property type="project" value="TreeGrafter"/>
</dbReference>
<evidence type="ECO:0000256" key="3">
    <source>
        <dbReference type="ARBA" id="ARBA00022737"/>
    </source>
</evidence>
<reference evidence="10" key="1">
    <citation type="submission" date="2020-07" db="EMBL/GenBank/DDBJ databases">
        <title>Multicomponent nature underlies the extraordinary mechanical properties of spider dragline silk.</title>
        <authorList>
            <person name="Kono N."/>
            <person name="Nakamura H."/>
            <person name="Mori M."/>
            <person name="Yoshida Y."/>
            <person name="Ohtoshi R."/>
            <person name="Malay A.D."/>
            <person name="Moran D.A.P."/>
            <person name="Tomita M."/>
            <person name="Numata K."/>
            <person name="Arakawa K."/>
        </authorList>
    </citation>
    <scope>NUCLEOTIDE SEQUENCE</scope>
</reference>
<organism evidence="10 11">
    <name type="scientific">Trichonephila clavata</name>
    <name type="common">Joro spider</name>
    <name type="synonym">Nephila clavata</name>
    <dbReference type="NCBI Taxonomy" id="2740835"/>
    <lineage>
        <taxon>Eukaryota</taxon>
        <taxon>Metazoa</taxon>
        <taxon>Ecdysozoa</taxon>
        <taxon>Arthropoda</taxon>
        <taxon>Chelicerata</taxon>
        <taxon>Arachnida</taxon>
        <taxon>Araneae</taxon>
        <taxon>Araneomorphae</taxon>
        <taxon>Entelegynae</taxon>
        <taxon>Araneoidea</taxon>
        <taxon>Nephilidae</taxon>
        <taxon>Trichonephila</taxon>
    </lineage>
</organism>
<evidence type="ECO:0000313" key="11">
    <source>
        <dbReference type="Proteomes" id="UP000887116"/>
    </source>
</evidence>
<dbReference type="GO" id="GO:0031629">
    <property type="term" value="P:synaptic vesicle fusion to presynaptic active zone membrane"/>
    <property type="evidence" value="ECO:0007669"/>
    <property type="project" value="TreeGrafter"/>
</dbReference>
<keyword evidence="8" id="KW-1133">Transmembrane helix</keyword>
<gene>
    <name evidence="10" type="primary">Snap25</name>
    <name evidence="10" type="ORF">TNCT_524341</name>
</gene>
<evidence type="ECO:0000256" key="7">
    <source>
        <dbReference type="RuleBase" id="RU003496"/>
    </source>
</evidence>
<dbReference type="AlphaFoldDB" id="A0A8X6G5U1"/>
<name>A0A8X6G5U1_TRICU</name>
<evidence type="ECO:0000259" key="9">
    <source>
        <dbReference type="PROSITE" id="PS50192"/>
    </source>
</evidence>
<evidence type="ECO:0000256" key="5">
    <source>
        <dbReference type="ARBA" id="ARBA00023054"/>
    </source>
</evidence>
<feature type="domain" description="T-SNARE coiled-coil homology" evidence="9">
    <location>
        <begin position="199"/>
        <end position="261"/>
    </location>
</feature>
<comment type="subcellular location">
    <subcellularLocation>
        <location evidence="6">Synapse</location>
        <location evidence="6">Synaptosome</location>
    </subcellularLocation>
</comment>
<feature type="transmembrane region" description="Helical" evidence="8">
    <location>
        <begin position="34"/>
        <end position="56"/>
    </location>
</feature>
<dbReference type="GO" id="GO:0005484">
    <property type="term" value="F:SNAP receptor activity"/>
    <property type="evidence" value="ECO:0007669"/>
    <property type="project" value="TreeGrafter"/>
</dbReference>
<keyword evidence="8" id="KW-0812">Transmembrane</keyword>
<dbReference type="CDD" id="cd15885">
    <property type="entry name" value="SNARE_SNAP25C"/>
    <property type="match status" value="1"/>
</dbReference>
<keyword evidence="4" id="KW-0770">Synapse</keyword>
<dbReference type="CDD" id="cd15889">
    <property type="entry name" value="SNARE_SNAP25N_23N"/>
    <property type="match status" value="1"/>
</dbReference>
<evidence type="ECO:0000256" key="2">
    <source>
        <dbReference type="ARBA" id="ARBA00022599"/>
    </source>
</evidence>
<dbReference type="PANTHER" id="PTHR19305">
    <property type="entry name" value="SYNAPTOSOMAL ASSOCIATED PROTEIN"/>
    <property type="match status" value="1"/>
</dbReference>
<keyword evidence="2" id="KW-0771">Synaptosome</keyword>
<dbReference type="OrthoDB" id="19261at2759"/>
<dbReference type="EMBL" id="BMAO01004698">
    <property type="protein sequence ID" value="GFQ96342.1"/>
    <property type="molecule type" value="Genomic_DNA"/>
</dbReference>
<keyword evidence="3" id="KW-0677">Repeat</keyword>
<evidence type="ECO:0000256" key="8">
    <source>
        <dbReference type="SAM" id="Phobius"/>
    </source>
</evidence>
<dbReference type="InterPro" id="IPR000727">
    <property type="entry name" value="T_SNARE_dom"/>
</dbReference>
<dbReference type="FunFam" id="1.20.5.110:FF:000018">
    <property type="entry name" value="Synaptosomal-associated protein"/>
    <property type="match status" value="1"/>
</dbReference>
<dbReference type="PANTHER" id="PTHR19305:SF14">
    <property type="entry name" value="SYNAPTOSOMAL-ASSOCIATED PROTEIN-RELATED"/>
    <property type="match status" value="1"/>
</dbReference>
<comment type="caution">
    <text evidence="10">The sequence shown here is derived from an EMBL/GenBank/DDBJ whole genome shotgun (WGS) entry which is preliminary data.</text>
</comment>
<dbReference type="GO" id="GO:0016082">
    <property type="term" value="P:synaptic vesicle priming"/>
    <property type="evidence" value="ECO:0007669"/>
    <property type="project" value="TreeGrafter"/>
</dbReference>
<dbReference type="GO" id="GO:0031201">
    <property type="term" value="C:SNARE complex"/>
    <property type="evidence" value="ECO:0007669"/>
    <property type="project" value="TreeGrafter"/>
</dbReference>
<dbReference type="PROSITE" id="PS50192">
    <property type="entry name" value="T_SNARE"/>
    <property type="match status" value="2"/>
</dbReference>
<evidence type="ECO:0000256" key="1">
    <source>
        <dbReference type="ARBA" id="ARBA00009480"/>
    </source>
</evidence>
<comment type="similarity">
    <text evidence="1 7">Belongs to the SNAP-25 family.</text>
</comment>
<dbReference type="Proteomes" id="UP000887116">
    <property type="component" value="Unassembled WGS sequence"/>
</dbReference>
<dbReference type="Pfam" id="PF00835">
    <property type="entry name" value="SNAP-25"/>
    <property type="match status" value="1"/>
</dbReference>
<evidence type="ECO:0000313" key="10">
    <source>
        <dbReference type="EMBL" id="GFQ96342.1"/>
    </source>
</evidence>
<keyword evidence="5" id="KW-0175">Coiled coil</keyword>
<dbReference type="SMART" id="SM00397">
    <property type="entry name" value="t_SNARE"/>
    <property type="match status" value="2"/>
</dbReference>
<proteinExistence type="inferred from homology"/>
<dbReference type="GO" id="GO:0043005">
    <property type="term" value="C:neuron projection"/>
    <property type="evidence" value="ECO:0007669"/>
    <property type="project" value="UniProtKB-KW"/>
</dbReference>
<dbReference type="InterPro" id="IPR000928">
    <property type="entry name" value="SNAP-25_dom"/>
</dbReference>
<sequence>MHQFLFRDFFLNFKYTADVSIYVLKFGSDSIVKYMLFIVLKSFLSFSSNLLLLLTVKTAKMTSETSELEILQMKASQITDESLESTRRMLQLAEETEDVGMKTINMLSDQGEQLDRIEEDMDVIHTDMREAEKNLTGMEKCCGICVCPCGKATDFKTDSAAWRNNEDGKVINSQPQRVVDNRNGAGPTTGGYVQRITHDAREDEMEENMGQVSSIIGNLKNMAIDMGSEIDSQNQQLDRINMKAQSNETHIVNANARASKLLGKKE</sequence>
<keyword evidence="8" id="KW-0472">Membrane</keyword>
<dbReference type="Gene3D" id="1.20.5.110">
    <property type="match status" value="2"/>
</dbReference>
<dbReference type="GO" id="GO:0019905">
    <property type="term" value="F:syntaxin binding"/>
    <property type="evidence" value="ECO:0007669"/>
    <property type="project" value="TreeGrafter"/>
</dbReference>
<evidence type="ECO:0000256" key="6">
    <source>
        <dbReference type="ARBA" id="ARBA00034102"/>
    </source>
</evidence>
<dbReference type="GO" id="GO:0098793">
    <property type="term" value="C:presynapse"/>
    <property type="evidence" value="ECO:0007669"/>
    <property type="project" value="GOC"/>
</dbReference>
<dbReference type="FunFam" id="1.20.5.110:FF:000007">
    <property type="entry name" value="Synaptosomal-associated protein"/>
    <property type="match status" value="1"/>
</dbReference>
<protein>
    <recommendedName>
        <fullName evidence="7">Synaptosomal-associated protein</fullName>
    </recommendedName>
</protein>
<feature type="domain" description="T-SNARE coiled-coil homology" evidence="9">
    <location>
        <begin position="76"/>
        <end position="138"/>
    </location>
</feature>
<accession>A0A8X6G5U1</accession>
<dbReference type="SUPFAM" id="SSF58038">
    <property type="entry name" value="SNARE fusion complex"/>
    <property type="match status" value="2"/>
</dbReference>